<protein>
    <recommendedName>
        <fullName evidence="4">phosphoglycolate phosphatase</fullName>
        <ecNumber evidence="4">3.1.3.18</ecNumber>
    </recommendedName>
</protein>
<comment type="caution">
    <text evidence="5">The sequence shown here is derived from an EMBL/GenBank/DDBJ whole genome shotgun (WGS) entry which is preliminary data.</text>
</comment>
<dbReference type="RefSeq" id="WP_115810279.1">
    <property type="nucleotide sequence ID" value="NZ_QUNI01000002.1"/>
</dbReference>
<evidence type="ECO:0000313" key="5">
    <source>
        <dbReference type="EMBL" id="REH00848.1"/>
    </source>
</evidence>
<organism evidence="5 6">
    <name type="scientific">Flavobacterium aquicola</name>
    <dbReference type="NCBI Taxonomy" id="1682742"/>
    <lineage>
        <taxon>Bacteria</taxon>
        <taxon>Pseudomonadati</taxon>
        <taxon>Bacteroidota</taxon>
        <taxon>Flavobacteriia</taxon>
        <taxon>Flavobacteriales</taxon>
        <taxon>Flavobacteriaceae</taxon>
        <taxon>Flavobacterium</taxon>
    </lineage>
</organism>
<comment type="pathway">
    <text evidence="2">Organic acid metabolism; glycolate biosynthesis; glycolate from 2-phosphoglycolate: step 1/1.</text>
</comment>
<gene>
    <name evidence="5" type="ORF">C8P67_10296</name>
</gene>
<dbReference type="InterPro" id="IPR050155">
    <property type="entry name" value="HAD-like_hydrolase_sf"/>
</dbReference>
<dbReference type="SFLD" id="SFLDS00003">
    <property type="entry name" value="Haloacid_Dehalogenase"/>
    <property type="match status" value="1"/>
</dbReference>
<dbReference type="Proteomes" id="UP000257136">
    <property type="component" value="Unassembled WGS sequence"/>
</dbReference>
<comment type="similarity">
    <text evidence="3">Belongs to the HAD-like hydrolase superfamily. CbbY/CbbZ/Gph/YieH family.</text>
</comment>
<dbReference type="EC" id="3.1.3.18" evidence="4"/>
<dbReference type="InterPro" id="IPR023198">
    <property type="entry name" value="PGP-like_dom2"/>
</dbReference>
<dbReference type="InterPro" id="IPR036412">
    <property type="entry name" value="HAD-like_sf"/>
</dbReference>
<comment type="catalytic activity">
    <reaction evidence="1">
        <text>2-phosphoglycolate + H2O = glycolate + phosphate</text>
        <dbReference type="Rhea" id="RHEA:14369"/>
        <dbReference type="ChEBI" id="CHEBI:15377"/>
        <dbReference type="ChEBI" id="CHEBI:29805"/>
        <dbReference type="ChEBI" id="CHEBI:43474"/>
        <dbReference type="ChEBI" id="CHEBI:58033"/>
        <dbReference type="EC" id="3.1.3.18"/>
    </reaction>
</comment>
<dbReference type="PANTHER" id="PTHR43434:SF1">
    <property type="entry name" value="PHOSPHOGLYCOLATE PHOSPHATASE"/>
    <property type="match status" value="1"/>
</dbReference>
<dbReference type="GO" id="GO:0008967">
    <property type="term" value="F:phosphoglycolate phosphatase activity"/>
    <property type="evidence" value="ECO:0007669"/>
    <property type="project" value="UniProtKB-EC"/>
</dbReference>
<dbReference type="AlphaFoldDB" id="A0A3E0ERJ9"/>
<dbReference type="GO" id="GO:0005829">
    <property type="term" value="C:cytosol"/>
    <property type="evidence" value="ECO:0007669"/>
    <property type="project" value="TreeGrafter"/>
</dbReference>
<dbReference type="InterPro" id="IPR006439">
    <property type="entry name" value="HAD-SF_hydro_IA"/>
</dbReference>
<evidence type="ECO:0000256" key="4">
    <source>
        <dbReference type="ARBA" id="ARBA00013078"/>
    </source>
</evidence>
<sequence>MKYKGVIFDLDGTLVNSLEDIADAMNKVLINLNYPTHSYESYQYFIGSGLRNLVSKSLSETHNHEQHIDKCYQLMIEEYTNNCTRKTKTYEGIALLLDHLISNNIKLSVFSNKSDELTKKITADLFPDIFENVVGLRIEELKKPNPSEALAICESLGLKTEEIIFVGDSGIDMQTAVNADMLAVGVSWGYRPEEELIAAGAKYVINHPLDLIKIIQPSDEAVLTQK</sequence>
<dbReference type="SUPFAM" id="SSF56784">
    <property type="entry name" value="HAD-like"/>
    <property type="match status" value="1"/>
</dbReference>
<dbReference type="Pfam" id="PF13419">
    <property type="entry name" value="HAD_2"/>
    <property type="match status" value="1"/>
</dbReference>
<dbReference type="SFLD" id="SFLDG01129">
    <property type="entry name" value="C1.5:_HAD__Beta-PGM__Phosphata"/>
    <property type="match status" value="1"/>
</dbReference>
<evidence type="ECO:0000256" key="3">
    <source>
        <dbReference type="ARBA" id="ARBA00006171"/>
    </source>
</evidence>
<dbReference type="InterPro" id="IPR023214">
    <property type="entry name" value="HAD_sf"/>
</dbReference>
<keyword evidence="6" id="KW-1185">Reference proteome</keyword>
<dbReference type="OrthoDB" id="9807630at2"/>
<dbReference type="PRINTS" id="PR00413">
    <property type="entry name" value="HADHALOGNASE"/>
</dbReference>
<proteinExistence type="inferred from homology"/>
<accession>A0A3E0ERJ9</accession>
<dbReference type="NCBIfam" id="TIGR01549">
    <property type="entry name" value="HAD-SF-IA-v1"/>
    <property type="match status" value="1"/>
</dbReference>
<dbReference type="Gene3D" id="1.10.150.240">
    <property type="entry name" value="Putative phosphatase, domain 2"/>
    <property type="match status" value="1"/>
</dbReference>
<dbReference type="EMBL" id="QUNI01000002">
    <property type="protein sequence ID" value="REH00848.1"/>
    <property type="molecule type" value="Genomic_DNA"/>
</dbReference>
<dbReference type="Gene3D" id="3.40.50.1000">
    <property type="entry name" value="HAD superfamily/HAD-like"/>
    <property type="match status" value="1"/>
</dbReference>
<dbReference type="GO" id="GO:0006281">
    <property type="term" value="P:DNA repair"/>
    <property type="evidence" value="ECO:0007669"/>
    <property type="project" value="TreeGrafter"/>
</dbReference>
<name>A0A3E0ERJ9_9FLAO</name>
<evidence type="ECO:0000256" key="2">
    <source>
        <dbReference type="ARBA" id="ARBA00004818"/>
    </source>
</evidence>
<evidence type="ECO:0000313" key="6">
    <source>
        <dbReference type="Proteomes" id="UP000257136"/>
    </source>
</evidence>
<evidence type="ECO:0000256" key="1">
    <source>
        <dbReference type="ARBA" id="ARBA00000830"/>
    </source>
</evidence>
<dbReference type="PANTHER" id="PTHR43434">
    <property type="entry name" value="PHOSPHOGLYCOLATE PHOSPHATASE"/>
    <property type="match status" value="1"/>
</dbReference>
<dbReference type="InterPro" id="IPR041492">
    <property type="entry name" value="HAD_2"/>
</dbReference>
<dbReference type="SFLD" id="SFLDG01135">
    <property type="entry name" value="C1.5.6:_HAD__Beta-PGM__Phospha"/>
    <property type="match status" value="1"/>
</dbReference>
<reference evidence="5 6" key="1">
    <citation type="submission" date="2018-08" db="EMBL/GenBank/DDBJ databases">
        <title>Genomic Encyclopedia of Archaeal and Bacterial Type Strains, Phase II (KMG-II): from individual species to whole genera.</title>
        <authorList>
            <person name="Goeker M."/>
        </authorList>
    </citation>
    <scope>NUCLEOTIDE SEQUENCE [LARGE SCALE GENOMIC DNA]</scope>
    <source>
        <strain evidence="5 6">DSM 100880</strain>
    </source>
</reference>